<keyword evidence="4" id="KW-1185">Reference proteome</keyword>
<dbReference type="Pfam" id="PF14144">
    <property type="entry name" value="DOG1"/>
    <property type="match status" value="1"/>
</dbReference>
<dbReference type="InterPro" id="IPR025422">
    <property type="entry name" value="TGA_domain"/>
</dbReference>
<accession>A0AAD8JJT4</accession>
<dbReference type="InterPro" id="IPR051886">
    <property type="entry name" value="Seed_Dev/Stress_Resp_Reg"/>
</dbReference>
<organism evidence="3 4">
    <name type="scientific">Heracleum sosnowskyi</name>
    <dbReference type="NCBI Taxonomy" id="360622"/>
    <lineage>
        <taxon>Eukaryota</taxon>
        <taxon>Viridiplantae</taxon>
        <taxon>Streptophyta</taxon>
        <taxon>Embryophyta</taxon>
        <taxon>Tracheophyta</taxon>
        <taxon>Spermatophyta</taxon>
        <taxon>Magnoliopsida</taxon>
        <taxon>eudicotyledons</taxon>
        <taxon>Gunneridae</taxon>
        <taxon>Pentapetalae</taxon>
        <taxon>asterids</taxon>
        <taxon>campanulids</taxon>
        <taxon>Apiales</taxon>
        <taxon>Apiaceae</taxon>
        <taxon>Apioideae</taxon>
        <taxon>apioid superclade</taxon>
        <taxon>Tordylieae</taxon>
        <taxon>Tordyliinae</taxon>
        <taxon>Heracleum</taxon>
    </lineage>
</organism>
<dbReference type="Proteomes" id="UP001237642">
    <property type="component" value="Unassembled WGS sequence"/>
</dbReference>
<evidence type="ECO:0000313" key="3">
    <source>
        <dbReference type="EMBL" id="KAK1405053.1"/>
    </source>
</evidence>
<gene>
    <name evidence="3" type="ORF">POM88_004658</name>
</gene>
<dbReference type="PANTHER" id="PTHR46354:SF4">
    <property type="entry name" value="PROTEIN DOG1-LIKE 3"/>
    <property type="match status" value="1"/>
</dbReference>
<dbReference type="EMBL" id="JAUIZM010000001">
    <property type="protein sequence ID" value="KAK1405053.1"/>
    <property type="molecule type" value="Genomic_DNA"/>
</dbReference>
<dbReference type="PANTHER" id="PTHR46354">
    <property type="entry name" value="DOG1 DOMAIN-CONTAINING PROTEIN"/>
    <property type="match status" value="1"/>
</dbReference>
<feature type="coiled-coil region" evidence="1">
    <location>
        <begin position="20"/>
        <end position="47"/>
    </location>
</feature>
<evidence type="ECO:0000256" key="1">
    <source>
        <dbReference type="SAM" id="Coils"/>
    </source>
</evidence>
<proteinExistence type="predicted"/>
<protein>
    <submittedName>
        <fullName evidence="3">DOG1 domain-containing protein</fullName>
    </submittedName>
</protein>
<evidence type="ECO:0000259" key="2">
    <source>
        <dbReference type="PROSITE" id="PS51806"/>
    </source>
</evidence>
<sequence>MEERREMRADNFHEFFDHWLDEQNQYLRQLVTAAEAYENRRRQIQNIHRIHAGNGHRDNGEHILSQIVERVVQHYEKYYEAKSRCENQDVLAMLSPSWRSKLEDAFLWIGGWRPGMAFMLLLLLYSKLGLQVEAGLAELMRSVPTGDLADLSQDQIRRIDELQLMTIDEEKRITEKMAKQQQKMADSSMAELSHVVTEMIRNNENRPEEIGYNSAQVRPVLKEKEEGLECVLHMADDLRLKTLKNVIDILSPIQAVHFLIAAAELHLRVHEWGRQRDAAAAAASASASSSSSQIAAN</sequence>
<dbReference type="AlphaFoldDB" id="A0AAD8JJT4"/>
<keyword evidence="1" id="KW-0175">Coiled coil</keyword>
<reference evidence="3" key="2">
    <citation type="submission" date="2023-05" db="EMBL/GenBank/DDBJ databases">
        <authorList>
            <person name="Schelkunov M.I."/>
        </authorList>
    </citation>
    <scope>NUCLEOTIDE SEQUENCE</scope>
    <source>
        <strain evidence="3">Hsosn_3</strain>
        <tissue evidence="3">Leaf</tissue>
    </source>
</reference>
<feature type="domain" description="DOG1" evidence="2">
    <location>
        <begin position="9"/>
        <end position="279"/>
    </location>
</feature>
<evidence type="ECO:0000313" key="4">
    <source>
        <dbReference type="Proteomes" id="UP001237642"/>
    </source>
</evidence>
<reference evidence="3" key="1">
    <citation type="submission" date="2023-02" db="EMBL/GenBank/DDBJ databases">
        <title>Genome of toxic invasive species Heracleum sosnowskyi carries increased number of genes despite the absence of recent whole-genome duplications.</title>
        <authorList>
            <person name="Schelkunov M."/>
            <person name="Shtratnikova V."/>
            <person name="Makarenko M."/>
            <person name="Klepikova A."/>
            <person name="Omelchenko D."/>
            <person name="Novikova G."/>
            <person name="Obukhova E."/>
            <person name="Bogdanov V."/>
            <person name="Penin A."/>
            <person name="Logacheva M."/>
        </authorList>
    </citation>
    <scope>NUCLEOTIDE SEQUENCE</scope>
    <source>
        <strain evidence="3">Hsosn_3</strain>
        <tissue evidence="3">Leaf</tissue>
    </source>
</reference>
<dbReference type="PROSITE" id="PS51806">
    <property type="entry name" value="DOG1"/>
    <property type="match status" value="1"/>
</dbReference>
<dbReference type="GO" id="GO:0043565">
    <property type="term" value="F:sequence-specific DNA binding"/>
    <property type="evidence" value="ECO:0007669"/>
    <property type="project" value="InterPro"/>
</dbReference>
<name>A0AAD8JJT4_9APIA</name>
<comment type="caution">
    <text evidence="3">The sequence shown here is derived from an EMBL/GenBank/DDBJ whole genome shotgun (WGS) entry which is preliminary data.</text>
</comment>
<dbReference type="GO" id="GO:0006351">
    <property type="term" value="P:DNA-templated transcription"/>
    <property type="evidence" value="ECO:0007669"/>
    <property type="project" value="InterPro"/>
</dbReference>